<feature type="chain" id="PRO_5012680379" description="Lectin-like protein BA14k" evidence="7">
    <location>
        <begin position="22"/>
        <end position="146"/>
    </location>
</feature>
<comment type="subcellular location">
    <subcellularLocation>
        <location evidence="1">Membrane</location>
        <topology evidence="1">Single-pass membrane protein</topology>
    </subcellularLocation>
</comment>
<dbReference type="AlphaFoldDB" id="A0A1M5U030"/>
<name>A0A1M5U030_9BRAD</name>
<dbReference type="EMBL" id="LT670817">
    <property type="protein sequence ID" value="SHH56241.1"/>
    <property type="molecule type" value="Genomic_DNA"/>
</dbReference>
<sequence length="146" mass="15726">MKIQVRRLAIALAIAGPLAVAATAKSSGAPINGPSIKAAVPAATTDVRYRAYRDNPYPSDWGYPTYNNYGYHYGYLDYSTYSRSWGNPRGGSVVHVGNGGFRGAQSSIGSVGASAADASYCRQRWAYYNPASGKYMGDDGEWHPCR</sequence>
<gene>
    <name evidence="8" type="ORF">SAMN05443248_5224</name>
</gene>
<dbReference type="GO" id="GO:0030246">
    <property type="term" value="F:carbohydrate binding"/>
    <property type="evidence" value="ECO:0007669"/>
    <property type="project" value="UniProtKB-KW"/>
</dbReference>
<evidence type="ECO:0000256" key="5">
    <source>
        <dbReference type="ARBA" id="ARBA00022734"/>
    </source>
</evidence>
<dbReference type="InterPro" id="IPR012413">
    <property type="entry name" value="BA14K"/>
</dbReference>
<dbReference type="Pfam" id="PF07886">
    <property type="entry name" value="BA14K"/>
    <property type="match status" value="1"/>
</dbReference>
<dbReference type="GO" id="GO:0016020">
    <property type="term" value="C:membrane"/>
    <property type="evidence" value="ECO:0007669"/>
    <property type="project" value="UniProtKB-SubCell"/>
</dbReference>
<accession>A0A1M5U030</accession>
<organism evidence="8 9">
    <name type="scientific">Bradyrhizobium erythrophlei</name>
    <dbReference type="NCBI Taxonomy" id="1437360"/>
    <lineage>
        <taxon>Bacteria</taxon>
        <taxon>Pseudomonadati</taxon>
        <taxon>Pseudomonadota</taxon>
        <taxon>Alphaproteobacteria</taxon>
        <taxon>Hyphomicrobiales</taxon>
        <taxon>Nitrobacteraceae</taxon>
        <taxon>Bradyrhizobium</taxon>
    </lineage>
</organism>
<reference evidence="8 9" key="1">
    <citation type="submission" date="2016-11" db="EMBL/GenBank/DDBJ databases">
        <authorList>
            <person name="Jaros S."/>
            <person name="Januszkiewicz K."/>
            <person name="Wedrychowicz H."/>
        </authorList>
    </citation>
    <scope>NUCLEOTIDE SEQUENCE [LARGE SCALE GENOMIC DNA]</scope>
    <source>
        <strain evidence="8 9">GAS138</strain>
    </source>
</reference>
<evidence type="ECO:0000313" key="8">
    <source>
        <dbReference type="EMBL" id="SHH56241.1"/>
    </source>
</evidence>
<evidence type="ECO:0000256" key="6">
    <source>
        <dbReference type="ARBA" id="ARBA00025321"/>
    </source>
</evidence>
<keyword evidence="4" id="KW-0472">Membrane</keyword>
<dbReference type="Proteomes" id="UP000189796">
    <property type="component" value="Chromosome I"/>
</dbReference>
<keyword evidence="5" id="KW-0430">Lectin</keyword>
<evidence type="ECO:0000256" key="2">
    <source>
        <dbReference type="ARBA" id="ARBA00010270"/>
    </source>
</evidence>
<keyword evidence="4" id="KW-1003">Cell membrane</keyword>
<evidence type="ECO:0000256" key="3">
    <source>
        <dbReference type="ARBA" id="ARBA00020552"/>
    </source>
</evidence>
<evidence type="ECO:0000256" key="1">
    <source>
        <dbReference type="ARBA" id="ARBA00004167"/>
    </source>
</evidence>
<keyword evidence="7" id="KW-0732">Signal</keyword>
<evidence type="ECO:0000313" key="9">
    <source>
        <dbReference type="Proteomes" id="UP000189796"/>
    </source>
</evidence>
<comment type="similarity">
    <text evidence="2">Belongs to the BA14k family.</text>
</comment>
<evidence type="ECO:0000256" key="4">
    <source>
        <dbReference type="ARBA" id="ARBA00022475"/>
    </source>
</evidence>
<comment type="function">
    <text evidence="6">Has immunoglobulin-binding and hemagglutination properties, and can bind to mannose. Essential for virulence. May be involved in LPS biosynthesis or polysaccharide transport.</text>
</comment>
<protein>
    <recommendedName>
        <fullName evidence="3">Lectin-like protein BA14k</fullName>
    </recommendedName>
</protein>
<evidence type="ECO:0000256" key="7">
    <source>
        <dbReference type="SAM" id="SignalP"/>
    </source>
</evidence>
<proteinExistence type="inferred from homology"/>
<feature type="signal peptide" evidence="7">
    <location>
        <begin position="1"/>
        <end position="21"/>
    </location>
</feature>
<dbReference type="RefSeq" id="WP_079603883.1">
    <property type="nucleotide sequence ID" value="NZ_LT670817.1"/>
</dbReference>